<comment type="caution">
    <text evidence="1">The sequence shown here is derived from an EMBL/GenBank/DDBJ whole genome shotgun (WGS) entry which is preliminary data.</text>
</comment>
<proteinExistence type="predicted"/>
<dbReference type="EMBL" id="JAFMOY010000076">
    <property type="protein sequence ID" value="MBU9843529.1"/>
    <property type="molecule type" value="Genomic_DNA"/>
</dbReference>
<keyword evidence="2" id="KW-1185">Reference proteome</keyword>
<dbReference type="Proteomes" id="UP000739284">
    <property type="component" value="Unassembled WGS sequence"/>
</dbReference>
<organism evidence="1 2">
    <name type="scientific">Rahnella ecdela</name>
    <dbReference type="NCBI Taxonomy" id="2816250"/>
    <lineage>
        <taxon>Bacteria</taxon>
        <taxon>Pseudomonadati</taxon>
        <taxon>Pseudomonadota</taxon>
        <taxon>Gammaproteobacteria</taxon>
        <taxon>Enterobacterales</taxon>
        <taxon>Yersiniaceae</taxon>
        <taxon>Rahnella</taxon>
    </lineage>
</organism>
<sequence length="99" mass="11457">MYHKDPNGYFRLSMQNALLGRVTPNIRAVVGRLFNQQIEIVYYFDQEISDDDEELASELGTEVIADFEDGFSIEIKTLRLDYPHAIKNDGGLLLYLRKE</sequence>
<gene>
    <name evidence="1" type="ORF">J1784_00400</name>
</gene>
<reference evidence="1 2" key="1">
    <citation type="submission" date="2021-03" db="EMBL/GenBank/DDBJ databases">
        <title>Five novel Rahnella species.</title>
        <authorList>
            <person name="Brady C."/>
            <person name="Asselin J."/>
            <person name="Beer S."/>
            <person name="Bruberg M.B."/>
            <person name="Crampton B."/>
            <person name="Venter S."/>
            <person name="Arnold D."/>
            <person name="Denman S."/>
        </authorList>
    </citation>
    <scope>NUCLEOTIDE SEQUENCE [LARGE SCALE GENOMIC DNA]</scope>
    <source>
        <strain evidence="1 2">FRB 231</strain>
    </source>
</reference>
<dbReference type="InterPro" id="IPR058702">
    <property type="entry name" value="MafI2-like"/>
</dbReference>
<evidence type="ECO:0000313" key="1">
    <source>
        <dbReference type="EMBL" id="MBU9843529.1"/>
    </source>
</evidence>
<name>A0ABS6LAH5_9GAMM</name>
<accession>A0ABS6LAH5</accession>
<protein>
    <submittedName>
        <fullName evidence="1">Uncharacterized protein</fullName>
    </submittedName>
</protein>
<evidence type="ECO:0000313" key="2">
    <source>
        <dbReference type="Proteomes" id="UP000739284"/>
    </source>
</evidence>
<dbReference type="Pfam" id="PF26541">
    <property type="entry name" value="MafI2"/>
    <property type="match status" value="1"/>
</dbReference>
<dbReference type="RefSeq" id="WP_217147596.1">
    <property type="nucleotide sequence ID" value="NZ_JAFMOY010000076.1"/>
</dbReference>